<evidence type="ECO:0000256" key="1">
    <source>
        <dbReference type="SAM" id="MobiDB-lite"/>
    </source>
</evidence>
<proteinExistence type="predicted"/>
<gene>
    <name evidence="2" type="ORF">CC84DRAFT_273428</name>
</gene>
<evidence type="ECO:0000313" key="2">
    <source>
        <dbReference type="EMBL" id="OAG00947.1"/>
    </source>
</evidence>
<dbReference type="OrthoDB" id="10389404at2759"/>
<accession>A0A177C2I3</accession>
<feature type="region of interest" description="Disordered" evidence="1">
    <location>
        <begin position="40"/>
        <end position="65"/>
    </location>
</feature>
<feature type="region of interest" description="Disordered" evidence="1">
    <location>
        <begin position="1"/>
        <end position="21"/>
    </location>
</feature>
<dbReference type="RefSeq" id="XP_018031312.1">
    <property type="nucleotide sequence ID" value="XM_018185698.1"/>
</dbReference>
<organism evidence="2 3">
    <name type="scientific">Paraphaeosphaeria sporulosa</name>
    <dbReference type="NCBI Taxonomy" id="1460663"/>
    <lineage>
        <taxon>Eukaryota</taxon>
        <taxon>Fungi</taxon>
        <taxon>Dikarya</taxon>
        <taxon>Ascomycota</taxon>
        <taxon>Pezizomycotina</taxon>
        <taxon>Dothideomycetes</taxon>
        <taxon>Pleosporomycetidae</taxon>
        <taxon>Pleosporales</taxon>
        <taxon>Massarineae</taxon>
        <taxon>Didymosphaeriaceae</taxon>
        <taxon>Paraphaeosphaeria</taxon>
    </lineage>
</organism>
<name>A0A177C2I3_9PLEO</name>
<sequence>MEDGPATIRPHRCRGLTPRARPQIPPQIGHCTTVYCVGHPRSPRTTEPGTRLPVPPPQATRGRGYPLRLGARCREQPHDDADTNATPERLCLLCRSLSPGASPARLASTASVFATVSDISHLITQATVSGL</sequence>
<dbReference type="Proteomes" id="UP000077069">
    <property type="component" value="Unassembled WGS sequence"/>
</dbReference>
<protein>
    <submittedName>
        <fullName evidence="2">Uncharacterized protein</fullName>
    </submittedName>
</protein>
<evidence type="ECO:0000313" key="3">
    <source>
        <dbReference type="Proteomes" id="UP000077069"/>
    </source>
</evidence>
<dbReference type="EMBL" id="KV441558">
    <property type="protein sequence ID" value="OAG00947.1"/>
    <property type="molecule type" value="Genomic_DNA"/>
</dbReference>
<dbReference type="AlphaFoldDB" id="A0A177C2I3"/>
<dbReference type="GeneID" id="28769184"/>
<reference evidence="2 3" key="1">
    <citation type="submission" date="2016-05" db="EMBL/GenBank/DDBJ databases">
        <title>Comparative analysis of secretome profiles of manganese(II)-oxidizing ascomycete fungi.</title>
        <authorList>
            <consortium name="DOE Joint Genome Institute"/>
            <person name="Zeiner C.A."/>
            <person name="Purvine S.O."/>
            <person name="Zink E.M."/>
            <person name="Wu S."/>
            <person name="Pasa-Tolic L."/>
            <person name="Chaput D.L."/>
            <person name="Haridas S."/>
            <person name="Grigoriev I.V."/>
            <person name="Santelli C.M."/>
            <person name="Hansel C.M."/>
        </authorList>
    </citation>
    <scope>NUCLEOTIDE SEQUENCE [LARGE SCALE GENOMIC DNA]</scope>
    <source>
        <strain evidence="2 3">AP3s5-JAC2a</strain>
    </source>
</reference>
<keyword evidence="3" id="KW-1185">Reference proteome</keyword>
<dbReference type="InParanoid" id="A0A177C2I3"/>